<reference evidence="2" key="1">
    <citation type="journal article" date="2012" name="PLoS ONE">
        <title>Gene sets for utilization of primary and secondary nutrition supplies in the distal gut of endangered iberian lynx.</title>
        <authorList>
            <person name="Alcaide M."/>
            <person name="Messina E."/>
            <person name="Richter M."/>
            <person name="Bargiela R."/>
            <person name="Peplies J."/>
            <person name="Huws S.A."/>
            <person name="Newbold C.J."/>
            <person name="Golyshin P.N."/>
            <person name="Simon M.A."/>
            <person name="Lopez G."/>
            <person name="Yakimov M.M."/>
            <person name="Ferrer M."/>
        </authorList>
    </citation>
    <scope>NUCLEOTIDE SEQUENCE</scope>
</reference>
<proteinExistence type="predicted"/>
<sequence>MNDYFKKHPLMQDVLILVILLFFNIFFRWSRGYAWIDVWIFSILSTVLIGGGVIMGIRWRRKYDEKNRAVKEKIDELLKKD</sequence>
<keyword evidence="1" id="KW-0472">Membrane</keyword>
<dbReference type="AlphaFoldDB" id="J9FQV0"/>
<feature type="transmembrane region" description="Helical" evidence="1">
    <location>
        <begin position="12"/>
        <end position="30"/>
    </location>
</feature>
<accession>J9FQV0</accession>
<evidence type="ECO:0000313" key="2">
    <source>
        <dbReference type="EMBL" id="EJW96868.1"/>
    </source>
</evidence>
<protein>
    <submittedName>
        <fullName evidence="2">Membrane protein</fullName>
    </submittedName>
</protein>
<comment type="caution">
    <text evidence="2">The sequence shown here is derived from an EMBL/GenBank/DDBJ whole genome shotgun (WGS) entry which is preliminary data.</text>
</comment>
<feature type="transmembrane region" description="Helical" evidence="1">
    <location>
        <begin position="36"/>
        <end position="57"/>
    </location>
</feature>
<keyword evidence="1" id="KW-1133">Transmembrane helix</keyword>
<keyword evidence="1" id="KW-0812">Transmembrane</keyword>
<dbReference type="EMBL" id="AMCI01005061">
    <property type="protein sequence ID" value="EJW96868.1"/>
    <property type="molecule type" value="Genomic_DNA"/>
</dbReference>
<name>J9FQV0_9ZZZZ</name>
<organism evidence="2">
    <name type="scientific">gut metagenome</name>
    <dbReference type="NCBI Taxonomy" id="749906"/>
    <lineage>
        <taxon>unclassified sequences</taxon>
        <taxon>metagenomes</taxon>
        <taxon>organismal metagenomes</taxon>
    </lineage>
</organism>
<gene>
    <name evidence="2" type="ORF">EVA_15018</name>
</gene>
<evidence type="ECO:0000256" key="1">
    <source>
        <dbReference type="SAM" id="Phobius"/>
    </source>
</evidence>